<dbReference type="PANTHER" id="PTHR45785:SF7">
    <property type="entry name" value="COMPLEMENT FACTOR H"/>
    <property type="match status" value="1"/>
</dbReference>
<protein>
    <submittedName>
        <fullName evidence="6">Complement factor H isoform X1</fullName>
    </submittedName>
</protein>
<dbReference type="InterPro" id="IPR051503">
    <property type="entry name" value="ComplSys_Reg/VirEntry_Med"/>
</dbReference>
<keyword evidence="2" id="KW-0732">Signal</keyword>
<comment type="caution">
    <text evidence="4">Lacks conserved residue(s) required for the propagation of feature annotation.</text>
</comment>
<evidence type="ECO:0000313" key="5">
    <source>
        <dbReference type="Proteomes" id="UP001732720"/>
    </source>
</evidence>
<dbReference type="CDD" id="cd00033">
    <property type="entry name" value="CCP"/>
    <property type="match status" value="10"/>
</dbReference>
<dbReference type="InterPro" id="IPR000436">
    <property type="entry name" value="Sushi_SCR_CCP_dom"/>
</dbReference>
<dbReference type="OrthoDB" id="9984531at2759"/>
<evidence type="ECO:0000256" key="2">
    <source>
        <dbReference type="ARBA" id="ARBA00022729"/>
    </source>
</evidence>
<keyword evidence="3 4" id="KW-1015">Disulfide bond</keyword>
<proteinExistence type="predicted"/>
<dbReference type="CTD" id="3075"/>
<dbReference type="GO" id="GO:0006956">
    <property type="term" value="P:complement activation"/>
    <property type="evidence" value="ECO:0007669"/>
    <property type="project" value="TreeGrafter"/>
</dbReference>
<dbReference type="GO" id="GO:0001851">
    <property type="term" value="F:complement component C3b binding"/>
    <property type="evidence" value="ECO:0007669"/>
    <property type="project" value="TreeGrafter"/>
</dbReference>
<dbReference type="Pfam" id="PF00084">
    <property type="entry name" value="Sushi"/>
    <property type="match status" value="11"/>
</dbReference>
<evidence type="ECO:0000256" key="3">
    <source>
        <dbReference type="ARBA" id="ARBA00023157"/>
    </source>
</evidence>
<dbReference type="KEGG" id="ccan:109689621"/>
<dbReference type="PANTHER" id="PTHR45785">
    <property type="entry name" value="COMPLEMENT FACTOR H-RELATED"/>
    <property type="match status" value="1"/>
</dbReference>
<evidence type="ECO:0000313" key="6">
    <source>
        <dbReference type="RefSeq" id="XP_020024147.2"/>
    </source>
</evidence>
<dbReference type="PROSITE" id="PS50923">
    <property type="entry name" value="SUSHI"/>
    <property type="match status" value="11"/>
</dbReference>
<dbReference type="FunFam" id="2.10.70.10:FF:000041">
    <property type="entry name" value="Complement factor H"/>
    <property type="match status" value="2"/>
</dbReference>
<keyword evidence="1 4" id="KW-0768">Sushi</keyword>
<dbReference type="Proteomes" id="UP001732720">
    <property type="component" value="Chromosome 11"/>
</dbReference>
<keyword evidence="5" id="KW-1185">Reference proteome</keyword>
<dbReference type="FunFam" id="2.10.70.10:FF:000060">
    <property type="entry name" value="Complement inhibitory factor H"/>
    <property type="match status" value="1"/>
</dbReference>
<organism evidence="6">
    <name type="scientific">Castor canadensis</name>
    <name type="common">American beaver</name>
    <dbReference type="NCBI Taxonomy" id="51338"/>
    <lineage>
        <taxon>Eukaryota</taxon>
        <taxon>Metazoa</taxon>
        <taxon>Chordata</taxon>
        <taxon>Craniata</taxon>
        <taxon>Vertebrata</taxon>
        <taxon>Euteleostomi</taxon>
        <taxon>Mammalia</taxon>
        <taxon>Eutheria</taxon>
        <taxon>Euarchontoglires</taxon>
        <taxon>Glires</taxon>
        <taxon>Rodentia</taxon>
        <taxon>Castorimorpha</taxon>
        <taxon>Castoridae</taxon>
        <taxon>Castor</taxon>
    </lineage>
</organism>
<accession>A0A8B7UYN1</accession>
<dbReference type="Gene3D" id="2.10.70.10">
    <property type="entry name" value="Complement Module, domain 1"/>
    <property type="match status" value="13"/>
</dbReference>
<gene>
    <name evidence="6" type="primary">Cfh</name>
</gene>
<dbReference type="SUPFAM" id="SSF57535">
    <property type="entry name" value="Complement control module/SCR domain"/>
    <property type="match status" value="13"/>
</dbReference>
<sequence>MRLLVTIICFTLWTLCVAEDCNGPPPRKSTEILSGSWPEQTYPEGTQAIYKCRPGYRTLGTIIMVCRSGEWVALNPSRICRKKPCGHPGDTPFGSFQLMVGDEFEFGAKVVYKCDDGYQMLGEIDFRECEADGWTNDVPICEVVKCLPVTGPENGRIISGALEPDQEYYFGQVVNFECNSGFKREGPKEIHCSENGRWSDEKPKCVEISCAAPVIINGYSVSLEKIYKANERFQYKCKPGFEYSERGDTVCTDSGWSPQPSCEEMTCNTPYIPNGIYSPQRIKHRAEDEIRYECKNGFYPATHGNTAKCTSSGWVPAPRCSLKPCDFPQIKHGRLYYEERYKPYFPVPIGKYYSYQCHENYLTPSNSYWDYIYCTKEGWVPAVPCLRQCVFNYVENGISPSSSRTYLQDQSVTVQCYTGYSLPNKENTIVCAESGWSPPPKCVRVKTCSKSDIEIENGFLSEYDFIYAVNKQTEYKCKPGYITADGKTSGSITCLQSGWSAQPSCIKSCDMPVFENAKTKSNSTWFKLNDKLNYECFVGYENKFKRSKGSIVCENDGWSAMPSCYERECRIPKMEKYLVADPKKEKYKVGDVLKFSCRPGLIRVGPDSVQCYHFGWSPKLPICKDQVQSCGHPPELLKGKVKGVKKEVYGHSEIVEYSCDPRLLIKGPNKIQCVDGEWTTMPICIEEERTCGDIPELEHGYAQPAAPPHHHGDSVVFNCTETFTMIGHSSITCVSGTWSQLPQCIATDQLEKCGAPRSIAHEGSQLDRNEFVHNFNISYKCRGKQEYEYSICINGRWDPEPTCTKVELDSCPPPPQIPNAHIMTTTVKYKDGEKVSILCQENYLTQQTEEIVCKDGRWQSIPRCVEKIPCSQPPDINHGTIEYSRFSEERKEAIESRVHEHGSKLNYICEGGYRLSGEGAVTCHMGKWSSPPLCVGLPCGPPPLIRDGAVSRQLDSYQYGEEVTYDCSEGFGIDGPAFIKCVGGKWSTAPECIRTDCFNLPRVGIAILTGQRKDSYSSGEQLTYKCPPHYQLNGSNTVTCINGKWIGEPTCIDNSCVNPPRVKNATIISRQMVKYQSGERVRYECNKPFEIFGEVEVMCLNGTWTEPPQCKDSTGKCGPPPPIDNGDITSFPLPAYAPYSSVEYQCQSLYQLQGNKKITCRNGQWSEPPKCLNACVISEEIMENKNIMFKWIGKQKLYSPSGSMVEFKCKYGYRPTPSKPFRTMCNDGKLEYPMCTRSYG</sequence>
<dbReference type="GO" id="GO:0005615">
    <property type="term" value="C:extracellular space"/>
    <property type="evidence" value="ECO:0007669"/>
    <property type="project" value="TreeGrafter"/>
</dbReference>
<name>A0A8B7UYN1_CASCN</name>
<reference evidence="6" key="1">
    <citation type="submission" date="2025-08" db="UniProtKB">
        <authorList>
            <consortium name="RefSeq"/>
        </authorList>
    </citation>
    <scope>IDENTIFICATION</scope>
</reference>
<evidence type="ECO:0000256" key="4">
    <source>
        <dbReference type="PROSITE-ProRule" id="PRU00302"/>
    </source>
</evidence>
<dbReference type="SMART" id="SM00032">
    <property type="entry name" value="CCP"/>
    <property type="match status" value="13"/>
</dbReference>
<dbReference type="FunFam" id="2.10.70.10:FF:000026">
    <property type="entry name" value="Complement inhibitory factor H"/>
    <property type="match status" value="5"/>
</dbReference>
<dbReference type="RefSeq" id="XP_020024147.2">
    <property type="nucleotide sequence ID" value="XM_020168558.2"/>
</dbReference>
<evidence type="ECO:0000256" key="1">
    <source>
        <dbReference type="ARBA" id="ARBA00022659"/>
    </source>
</evidence>
<dbReference type="InterPro" id="IPR035976">
    <property type="entry name" value="Sushi/SCR/CCP_sf"/>
</dbReference>
<dbReference type="AlphaFoldDB" id="A0A8B7UYN1"/>